<dbReference type="InterPro" id="IPR037238">
    <property type="entry name" value="YbiA-like_sf"/>
</dbReference>
<comment type="catalytic activity">
    <reaction evidence="1">
        <text>5-amino-6-(5-phospho-D-ribosylamino)uracil + H2O = 5,6-diaminouracil + D-ribose 5-phosphate</text>
        <dbReference type="Rhea" id="RHEA:55020"/>
        <dbReference type="ChEBI" id="CHEBI:15377"/>
        <dbReference type="ChEBI" id="CHEBI:46252"/>
        <dbReference type="ChEBI" id="CHEBI:58453"/>
        <dbReference type="ChEBI" id="CHEBI:78346"/>
    </reaction>
</comment>
<accession>A0ABW3M2C8</accession>
<comment type="caution">
    <text evidence="4">The sequence shown here is derived from an EMBL/GenBank/DDBJ whole genome shotgun (WGS) entry which is preliminary data.</text>
</comment>
<feature type="domain" description="NADAR" evidence="3">
    <location>
        <begin position="20"/>
        <end position="177"/>
    </location>
</feature>
<evidence type="ECO:0000259" key="3">
    <source>
        <dbReference type="Pfam" id="PF08719"/>
    </source>
</evidence>
<dbReference type="EMBL" id="JBHTIS010000138">
    <property type="protein sequence ID" value="MFD1044835.1"/>
    <property type="molecule type" value="Genomic_DNA"/>
</dbReference>
<dbReference type="NCBIfam" id="TIGR02464">
    <property type="entry name" value="ribofla_fusion"/>
    <property type="match status" value="1"/>
</dbReference>
<protein>
    <submittedName>
        <fullName evidence="4">NADAR family protein</fullName>
    </submittedName>
</protein>
<dbReference type="InterPro" id="IPR012816">
    <property type="entry name" value="NADAR"/>
</dbReference>
<dbReference type="CDD" id="cd15457">
    <property type="entry name" value="NADAR"/>
    <property type="match status" value="1"/>
</dbReference>
<organism evidence="4 5">
    <name type="scientific">Kibdelosporangium lantanae</name>
    <dbReference type="NCBI Taxonomy" id="1497396"/>
    <lineage>
        <taxon>Bacteria</taxon>
        <taxon>Bacillati</taxon>
        <taxon>Actinomycetota</taxon>
        <taxon>Actinomycetes</taxon>
        <taxon>Pseudonocardiales</taxon>
        <taxon>Pseudonocardiaceae</taxon>
        <taxon>Kibdelosporangium</taxon>
    </lineage>
</organism>
<evidence type="ECO:0000313" key="4">
    <source>
        <dbReference type="EMBL" id="MFD1044835.1"/>
    </source>
</evidence>
<dbReference type="SUPFAM" id="SSF143990">
    <property type="entry name" value="YbiA-like"/>
    <property type="match status" value="1"/>
</dbReference>
<gene>
    <name evidence="4" type="ORF">ACFQ1S_04115</name>
</gene>
<sequence length="179" mass="20513">MNRRELIDRINDGYVPDYLFFWGHTPTPGHSVGTWVLSQWFPVEFTVDGQRYRHAEQFMMAEKARMFDDPEMLRRILDSVDPADAKKLGRAVRGFDQDTWEAKRYDVVVRASVAKFGQNSALREFLLATGEKVLVEAAPRDVVWGIGLGRDNPRAQDPAQWRGRNLLGFALMDARTEVA</sequence>
<keyword evidence="5" id="KW-1185">Reference proteome</keyword>
<proteinExistence type="predicted"/>
<name>A0ABW3M2C8_9PSEU</name>
<reference evidence="5" key="1">
    <citation type="journal article" date="2019" name="Int. J. Syst. Evol. Microbiol.">
        <title>The Global Catalogue of Microorganisms (GCM) 10K type strain sequencing project: providing services to taxonomists for standard genome sequencing and annotation.</title>
        <authorList>
            <consortium name="The Broad Institute Genomics Platform"/>
            <consortium name="The Broad Institute Genome Sequencing Center for Infectious Disease"/>
            <person name="Wu L."/>
            <person name="Ma J."/>
        </authorList>
    </citation>
    <scope>NUCLEOTIDE SEQUENCE [LARGE SCALE GENOMIC DNA]</scope>
    <source>
        <strain evidence="5">JCM 31486</strain>
    </source>
</reference>
<dbReference type="Proteomes" id="UP001597045">
    <property type="component" value="Unassembled WGS sequence"/>
</dbReference>
<dbReference type="Gene3D" id="1.10.357.40">
    <property type="entry name" value="YbiA-like"/>
    <property type="match status" value="1"/>
</dbReference>
<evidence type="ECO:0000256" key="1">
    <source>
        <dbReference type="ARBA" id="ARBA00000022"/>
    </source>
</evidence>
<comment type="catalytic activity">
    <reaction evidence="2">
        <text>2,5-diamino-6-hydroxy-4-(5-phosphoribosylamino)-pyrimidine + H2O = 2,5,6-triamino-4-hydroxypyrimidine + D-ribose 5-phosphate</text>
        <dbReference type="Rhea" id="RHEA:23436"/>
        <dbReference type="ChEBI" id="CHEBI:15377"/>
        <dbReference type="ChEBI" id="CHEBI:58614"/>
        <dbReference type="ChEBI" id="CHEBI:78346"/>
        <dbReference type="ChEBI" id="CHEBI:137796"/>
    </reaction>
</comment>
<evidence type="ECO:0000256" key="2">
    <source>
        <dbReference type="ARBA" id="ARBA00000751"/>
    </source>
</evidence>
<dbReference type="Pfam" id="PF08719">
    <property type="entry name" value="NADAR"/>
    <property type="match status" value="1"/>
</dbReference>
<evidence type="ECO:0000313" key="5">
    <source>
        <dbReference type="Proteomes" id="UP001597045"/>
    </source>
</evidence>